<comment type="caution">
    <text evidence="1">The sequence shown here is derived from an EMBL/GenBank/DDBJ whole genome shotgun (WGS) entry which is preliminary data.</text>
</comment>
<keyword evidence="2" id="KW-1185">Reference proteome</keyword>
<proteinExistence type="predicted"/>
<accession>A0ABS8WI58</accession>
<organism evidence="1 2">
    <name type="scientific">Motilimonas cestriensis</name>
    <dbReference type="NCBI Taxonomy" id="2742685"/>
    <lineage>
        <taxon>Bacteria</taxon>
        <taxon>Pseudomonadati</taxon>
        <taxon>Pseudomonadota</taxon>
        <taxon>Gammaproteobacteria</taxon>
        <taxon>Alteromonadales</taxon>
        <taxon>Alteromonadales genera incertae sedis</taxon>
        <taxon>Motilimonas</taxon>
    </lineage>
</organism>
<dbReference type="Gene3D" id="2.160.20.80">
    <property type="entry name" value="E3 ubiquitin-protein ligase SopA"/>
    <property type="match status" value="1"/>
</dbReference>
<dbReference type="RefSeq" id="WP_233055153.1">
    <property type="nucleotide sequence ID" value="NZ_JAIMJA010000056.1"/>
</dbReference>
<sequence>MSYETDIQNKEVIAEEIFIGHPKAKFASAISNSTLKNCEVTIIGSSSTLLSHVVFDNCTINCKRASSHIFQSVKFIHCKFVGLLKDSVIGSPDLDSDGFDAEIRDCDFTELEMNLVDFRHGLALTSCKWPSWPHVVFERTNDTRQALKQLKLPKQVSRLIGMRVLGNKNYLVFNMSKYDCDLGSIHKSLSGSPHVFSN</sequence>
<evidence type="ECO:0000313" key="2">
    <source>
        <dbReference type="Proteomes" id="UP001201273"/>
    </source>
</evidence>
<evidence type="ECO:0000313" key="1">
    <source>
        <dbReference type="EMBL" id="MCE2597423.1"/>
    </source>
</evidence>
<dbReference type="EMBL" id="JAIMJA010000056">
    <property type="protein sequence ID" value="MCE2597423.1"/>
    <property type="molecule type" value="Genomic_DNA"/>
</dbReference>
<dbReference type="Proteomes" id="UP001201273">
    <property type="component" value="Unassembled WGS sequence"/>
</dbReference>
<reference evidence="1 2" key="1">
    <citation type="journal article" date="2022" name="Environ. Microbiol. Rep.">
        <title>Eco-phylogenetic analyses reveal divergent evolution of vitamin B12 metabolism in the marine bacterial family 'Psychromonadaceae'.</title>
        <authorList>
            <person name="Jin X."/>
            <person name="Yang Y."/>
            <person name="Cao H."/>
            <person name="Gao B."/>
            <person name="Zhao Z."/>
        </authorList>
    </citation>
    <scope>NUCLEOTIDE SEQUENCE [LARGE SCALE GENOMIC DNA]</scope>
    <source>
        <strain evidence="1 2">MKS20</strain>
    </source>
</reference>
<gene>
    <name evidence="1" type="ORF">K6Y31_21895</name>
</gene>
<protein>
    <submittedName>
        <fullName evidence="1">Uncharacterized protein</fullName>
    </submittedName>
</protein>
<name>A0ABS8WI58_9GAMM</name>